<dbReference type="GeneID" id="93641610"/>
<dbReference type="InterPro" id="IPR017871">
    <property type="entry name" value="ABC_transporter-like_CS"/>
</dbReference>
<dbReference type="FunFam" id="3.40.50.300:FF:000127">
    <property type="entry name" value="Ribose import ATP-binding protein RbsA"/>
    <property type="match status" value="1"/>
</dbReference>
<dbReference type="InterPro" id="IPR003593">
    <property type="entry name" value="AAA+_ATPase"/>
</dbReference>
<dbReference type="InterPro" id="IPR003439">
    <property type="entry name" value="ABC_transporter-like_ATP-bd"/>
</dbReference>
<keyword evidence="4" id="KW-0677">Repeat</keyword>
<dbReference type="KEGG" id="bmeg:BG04_3554"/>
<dbReference type="SMART" id="SM00382">
    <property type="entry name" value="AAA"/>
    <property type="match status" value="2"/>
</dbReference>
<gene>
    <name evidence="10" type="ORF">BG04_3554</name>
</gene>
<sequence length="501" mass="55081">MTNELSMKNITKNFGSFQALSKVDFTVQKGEIHALLGANGAGKSTLMKILCGAYDEYEGKICKDGGEISISSPKEAKRQGIGIVHQEVDVALIPSLSVAENIVLDVQASNKSKAFVNWKSIYKKAEEALSLLGSSLSVKKNVIDLTLSEKQQVLIARAIVQNVDYLILDEPTAPLSVEETKQLFSVMRELKKSGVGIIYISHRLQEVVDICDRLTVLKDGRYVATKETSHTSIEDVITLMLGTSSVKQWVKKSVEFGNELLHVEALSLPGRLSNISFHVKEGEVVGIAGLVGAGKTELCRSLFGLEQYVSGSVRLKDKKLKLNKQPYYYIAQGLSLVPEERRKEGIFVHESIADNLVLPSLSRFTKYSFLKRGKIKEKAQKTTGQVGVKSHSIEQSVGTLSGGNQQKVAIGKWLVTDSDVLLFDEPTKGVDVGSKREIFDLITNLVSQKKGVVYATCEFEELLGVADRIYVMYNGKIVKELSKEEATSEKLFYYTAGGVKG</sequence>
<dbReference type="PANTHER" id="PTHR43790:SF9">
    <property type="entry name" value="GALACTOFURANOSE TRANSPORTER ATP-BINDING PROTEIN YTFR"/>
    <property type="match status" value="1"/>
</dbReference>
<evidence type="ECO:0000256" key="7">
    <source>
        <dbReference type="ARBA" id="ARBA00022967"/>
    </source>
</evidence>
<keyword evidence="5" id="KW-0547">Nucleotide-binding</keyword>
<evidence type="ECO:0000256" key="4">
    <source>
        <dbReference type="ARBA" id="ARBA00022737"/>
    </source>
</evidence>
<keyword evidence="6" id="KW-0067">ATP-binding</keyword>
<evidence type="ECO:0000256" key="8">
    <source>
        <dbReference type="ARBA" id="ARBA00023136"/>
    </source>
</evidence>
<keyword evidence="2" id="KW-0813">Transport</keyword>
<feature type="domain" description="ABC transporter" evidence="9">
    <location>
        <begin position="5"/>
        <end position="244"/>
    </location>
</feature>
<organism evidence="10 11">
    <name type="scientific">Priestia megaterium (strain ATCC 14581 / DSM 32 / CCUG 1817 / JCM 2506 / NBRC 15308 / NCIMB 9376 / NCTC 10342 / NRRL B-14308 / VKM B-512 / Ford 19)</name>
    <name type="common">Bacillus megaterium</name>
    <dbReference type="NCBI Taxonomy" id="1348623"/>
    <lineage>
        <taxon>Bacteria</taxon>
        <taxon>Bacillati</taxon>
        <taxon>Bacillota</taxon>
        <taxon>Bacilli</taxon>
        <taxon>Bacillales</taxon>
        <taxon>Bacillaceae</taxon>
        <taxon>Priestia</taxon>
    </lineage>
</organism>
<dbReference type="Proteomes" id="UP000031829">
    <property type="component" value="Chromosome"/>
</dbReference>
<dbReference type="GO" id="GO:0005524">
    <property type="term" value="F:ATP binding"/>
    <property type="evidence" value="ECO:0007669"/>
    <property type="project" value="UniProtKB-KW"/>
</dbReference>
<evidence type="ECO:0000313" key="11">
    <source>
        <dbReference type="Proteomes" id="UP000031829"/>
    </source>
</evidence>
<dbReference type="Pfam" id="PF00005">
    <property type="entry name" value="ABC_tran"/>
    <property type="match status" value="2"/>
</dbReference>
<dbReference type="InterPro" id="IPR027417">
    <property type="entry name" value="P-loop_NTPase"/>
</dbReference>
<evidence type="ECO:0000313" key="10">
    <source>
        <dbReference type="EMBL" id="AJI21827.1"/>
    </source>
</evidence>
<evidence type="ECO:0000256" key="5">
    <source>
        <dbReference type="ARBA" id="ARBA00022741"/>
    </source>
</evidence>
<dbReference type="HOGENOM" id="CLU_000604_92_3_9"/>
<dbReference type="Gene3D" id="3.40.50.300">
    <property type="entry name" value="P-loop containing nucleotide triphosphate hydrolases"/>
    <property type="match status" value="2"/>
</dbReference>
<evidence type="ECO:0000256" key="1">
    <source>
        <dbReference type="ARBA" id="ARBA00004202"/>
    </source>
</evidence>
<dbReference type="EMBL" id="CP009920">
    <property type="protein sequence ID" value="AJI21827.1"/>
    <property type="molecule type" value="Genomic_DNA"/>
</dbReference>
<evidence type="ECO:0000259" key="9">
    <source>
        <dbReference type="PROSITE" id="PS50893"/>
    </source>
</evidence>
<dbReference type="RefSeq" id="WP_034653547.1">
    <property type="nucleotide sequence ID" value="NZ_BCVB01000003.1"/>
</dbReference>
<dbReference type="CDD" id="cd03216">
    <property type="entry name" value="ABC_Carb_Monos_I"/>
    <property type="match status" value="1"/>
</dbReference>
<dbReference type="AlphaFoldDB" id="A0A0B6AL95"/>
<dbReference type="PROSITE" id="PS00211">
    <property type="entry name" value="ABC_TRANSPORTER_1"/>
    <property type="match status" value="1"/>
</dbReference>
<evidence type="ECO:0000256" key="2">
    <source>
        <dbReference type="ARBA" id="ARBA00022448"/>
    </source>
</evidence>
<dbReference type="SUPFAM" id="SSF52540">
    <property type="entry name" value="P-loop containing nucleoside triphosphate hydrolases"/>
    <property type="match status" value="2"/>
</dbReference>
<keyword evidence="3" id="KW-1003">Cell membrane</keyword>
<reference evidence="10 11" key="1">
    <citation type="journal article" date="2015" name="Genome Announc.">
        <title>Complete genome sequences for 35 biothreat assay-relevant bacillus species.</title>
        <authorList>
            <person name="Johnson S.L."/>
            <person name="Daligault H.E."/>
            <person name="Davenport K.W."/>
            <person name="Jaissle J."/>
            <person name="Frey K.G."/>
            <person name="Ladner J.T."/>
            <person name="Broomall S.M."/>
            <person name="Bishop-Lilly K.A."/>
            <person name="Bruce D.C."/>
            <person name="Gibbons H.S."/>
            <person name="Coyne S.R."/>
            <person name="Lo C.C."/>
            <person name="Meincke L."/>
            <person name="Munk A.C."/>
            <person name="Koroleva G.I."/>
            <person name="Rosenzweig C.N."/>
            <person name="Palacios G.F."/>
            <person name="Redden C.L."/>
            <person name="Minogue T.D."/>
            <person name="Chain P.S."/>
        </authorList>
    </citation>
    <scope>NUCLEOTIDE SEQUENCE [LARGE SCALE GENOMIC DNA]</scope>
    <source>
        <strain evidence="11">ATCC 14581 / DSM 32 / JCM 2506 / NBRC 15308 / NCIMB 9376 / NCTC 10342 / NRRL B-14308 / VKM B-512</strain>
    </source>
</reference>
<keyword evidence="7" id="KW-1278">Translocase</keyword>
<proteinExistence type="predicted"/>
<comment type="subcellular location">
    <subcellularLocation>
        <location evidence="1">Cell membrane</location>
        <topology evidence="1">Peripheral membrane protein</topology>
    </subcellularLocation>
</comment>
<protein>
    <submittedName>
        <fullName evidence="10">ABC transporter family protein</fullName>
    </submittedName>
</protein>
<evidence type="ECO:0000256" key="6">
    <source>
        <dbReference type="ARBA" id="ARBA00022840"/>
    </source>
</evidence>
<dbReference type="PANTHER" id="PTHR43790">
    <property type="entry name" value="CARBOHYDRATE TRANSPORT ATP-BINDING PROTEIN MG119-RELATED"/>
    <property type="match status" value="1"/>
</dbReference>
<evidence type="ECO:0000256" key="3">
    <source>
        <dbReference type="ARBA" id="ARBA00022475"/>
    </source>
</evidence>
<dbReference type="CDD" id="cd03215">
    <property type="entry name" value="ABC_Carb_Monos_II"/>
    <property type="match status" value="1"/>
</dbReference>
<accession>A0A0B6AL95</accession>
<dbReference type="PROSITE" id="PS50893">
    <property type="entry name" value="ABC_TRANSPORTER_2"/>
    <property type="match status" value="2"/>
</dbReference>
<feature type="domain" description="ABC transporter" evidence="9">
    <location>
        <begin position="254"/>
        <end position="499"/>
    </location>
</feature>
<dbReference type="GO" id="GO:0016887">
    <property type="term" value="F:ATP hydrolysis activity"/>
    <property type="evidence" value="ECO:0007669"/>
    <property type="project" value="InterPro"/>
</dbReference>
<dbReference type="InterPro" id="IPR050107">
    <property type="entry name" value="ABC_carbohydrate_import_ATPase"/>
</dbReference>
<keyword evidence="8" id="KW-0472">Membrane</keyword>
<dbReference type="GO" id="GO:0005886">
    <property type="term" value="C:plasma membrane"/>
    <property type="evidence" value="ECO:0007669"/>
    <property type="project" value="UniProtKB-SubCell"/>
</dbReference>
<name>A0A0B6AL95_PRIM2</name>